<reference evidence="2" key="1">
    <citation type="submission" date="2023-10" db="EMBL/GenBank/DDBJ databases">
        <authorList>
            <person name="Chen Y."/>
            <person name="Shah S."/>
            <person name="Dougan E. K."/>
            <person name="Thang M."/>
            <person name="Chan C."/>
        </authorList>
    </citation>
    <scope>NUCLEOTIDE SEQUENCE [LARGE SCALE GENOMIC DNA]</scope>
</reference>
<evidence type="ECO:0000313" key="2">
    <source>
        <dbReference type="EMBL" id="CAK0795007.1"/>
    </source>
</evidence>
<evidence type="ECO:0000256" key="1">
    <source>
        <dbReference type="SAM" id="MobiDB-lite"/>
    </source>
</evidence>
<feature type="non-terminal residue" evidence="2">
    <location>
        <position position="1"/>
    </location>
</feature>
<dbReference type="EMBL" id="CAUYUJ010001245">
    <property type="protein sequence ID" value="CAK0795007.1"/>
    <property type="molecule type" value="Genomic_DNA"/>
</dbReference>
<organism evidence="2 3">
    <name type="scientific">Prorocentrum cordatum</name>
    <dbReference type="NCBI Taxonomy" id="2364126"/>
    <lineage>
        <taxon>Eukaryota</taxon>
        <taxon>Sar</taxon>
        <taxon>Alveolata</taxon>
        <taxon>Dinophyceae</taxon>
        <taxon>Prorocentrales</taxon>
        <taxon>Prorocentraceae</taxon>
        <taxon>Prorocentrum</taxon>
    </lineage>
</organism>
<protein>
    <submittedName>
        <fullName evidence="2">Uncharacterized protein</fullName>
    </submittedName>
</protein>
<sequence>LPSRRGWGRASSRLTAWPWTGPGVFREADHRAWAARPREGEEGARGTVGGEGEEEGEEGGESTMGGGRKGMTTPQVIASSWEPGQTIIRGLAGRQTSCAKVNTAPSVRLTSLGNELTTCMRICLQRDAATNSMPPRQRQARQKRPGKIQGEELEMTVDSSSTRRHLEYRRYASKFTRLTHSLLAPKIPRPCWRTNAPVSGLLTCKAINLERQEENGRARYASREILDRHRLLSSHGWKQMSTWKILLEPSSAYLEATWSACNCDEGYCEARRRKQS</sequence>
<name>A0ABN9PWC9_9DINO</name>
<keyword evidence="3" id="KW-1185">Reference proteome</keyword>
<accession>A0ABN9PWC9</accession>
<feature type="region of interest" description="Disordered" evidence="1">
    <location>
        <begin position="1"/>
        <end position="70"/>
    </location>
</feature>
<feature type="compositionally biased region" description="Acidic residues" evidence="1">
    <location>
        <begin position="51"/>
        <end position="60"/>
    </location>
</feature>
<comment type="caution">
    <text evidence="2">The sequence shown here is derived from an EMBL/GenBank/DDBJ whole genome shotgun (WGS) entry which is preliminary data.</text>
</comment>
<feature type="compositionally biased region" description="Basic and acidic residues" evidence="1">
    <location>
        <begin position="26"/>
        <end position="44"/>
    </location>
</feature>
<evidence type="ECO:0000313" key="3">
    <source>
        <dbReference type="Proteomes" id="UP001189429"/>
    </source>
</evidence>
<gene>
    <name evidence="2" type="ORF">PCOR1329_LOCUS4807</name>
</gene>
<dbReference type="Proteomes" id="UP001189429">
    <property type="component" value="Unassembled WGS sequence"/>
</dbReference>
<proteinExistence type="predicted"/>